<feature type="transmembrane region" description="Helical" evidence="9">
    <location>
        <begin position="367"/>
        <end position="391"/>
    </location>
</feature>
<feature type="transmembrane region" description="Helical" evidence="9">
    <location>
        <begin position="536"/>
        <end position="556"/>
    </location>
</feature>
<keyword evidence="4" id="KW-1003">Cell membrane</keyword>
<keyword evidence="8 9" id="KW-0472">Membrane</keyword>
<dbReference type="FunFam" id="3.30.70.1430:FF:000001">
    <property type="entry name" value="Efflux pump membrane transporter"/>
    <property type="match status" value="1"/>
</dbReference>
<dbReference type="AlphaFoldDB" id="A0A2S5KMU0"/>
<gene>
    <name evidence="11" type="ORF">C4K68_17515</name>
</gene>
<feature type="transmembrane region" description="Helical" evidence="9">
    <location>
        <begin position="872"/>
        <end position="889"/>
    </location>
</feature>
<protein>
    <recommendedName>
        <fullName evidence="9">Efflux pump membrane transporter</fullName>
    </recommendedName>
</protein>
<proteinExistence type="inferred from homology"/>
<dbReference type="PANTHER" id="PTHR32063">
    <property type="match status" value="1"/>
</dbReference>
<evidence type="ECO:0000256" key="4">
    <source>
        <dbReference type="ARBA" id="ARBA00022475"/>
    </source>
</evidence>
<dbReference type="FunFam" id="3.30.2090.10:FF:000001">
    <property type="entry name" value="Efflux pump membrane transporter"/>
    <property type="match status" value="1"/>
</dbReference>
<evidence type="ECO:0000256" key="9">
    <source>
        <dbReference type="RuleBase" id="RU364070"/>
    </source>
</evidence>
<dbReference type="Gene3D" id="3.30.2090.10">
    <property type="entry name" value="Multidrug efflux transporter AcrB TolC docking domain, DN and DC subdomains"/>
    <property type="match status" value="2"/>
</dbReference>
<dbReference type="InterPro" id="IPR004764">
    <property type="entry name" value="MdtF-like"/>
</dbReference>
<dbReference type="Gene3D" id="3.30.70.1440">
    <property type="entry name" value="Multidrug efflux transporter AcrB pore domain"/>
    <property type="match status" value="1"/>
</dbReference>
<sequence length="1057" mass="113222">MLARFFIDRPVFAWVISIIIMLSGLAALFTLPVAQYPDVAPPTVKISTTYTGASAETVENSVTQVIEQELTGIDGLLYFTSSSSSSGKASIDVTFEQGTNADTAQVQVQNKVSQITSRLPESVQSQGVTVAKSQSDFLLIAAVYDKTDKATHYDISDYISSNISDSIARLEGVGSVQVFGSQYAMRIWLDPTKLAAYDLMPSDITSALESQNAQVAAGNIGGMPTTDVQELNATVTAQSMLTTPEQFRNIIIKHDSSGADVKLGDIATVELGAESYNYVPRLNGHPASGIAVMLAPGANAMSTAERVKSTISALQKNMPQGYEVAYPKDSTQFIRISIEEVVKTLFEAIALVVVVMFVFLQSWRATLIPAIAVPVVLLGTFGVLSVFGYSINTLTMFGMVLSIGLLVDDAIVVVENVERVMHEEKLSPRAATIKSMGEISSALIGIAVVLSAVFLPMAFFGGSTGVIYRQFSITIVSSMALSVIVALTLSPTLCASILKPSDHAARKGFFGWFNRNFDRMTNRYEGRVSRTVRQPVRWMIVYGLIIGALAVLMLRLPTGFLPEEDQGEGMIQINLPTGASIKRTMAVADDVKNYFLNDEKDNVNALFTISGFNFSGAGQNAAMAFVAYKDWDSRPGEANTAAAISQRAMKNLSSVRDASIFAMSPPAIRGLGQSNGFTFELQAAPGTSRAEFEKLKNQLLAAARKDDKLSGIRLGSLSDTPQLKINIDSAKATSLGLSLSDVTSTLSTAWAGSYVNDFVDNGRVKKVYVQGDARYRSSPDDLKHWFVRTSDDTSMTPFSAVSSVEWTSGPQTLSRFNGLSSYEIQGAGATGVSSGEAMNEMQKLADALPEGTTYTWSGLSYQERQSSGQSTLLYAVSILVVFLCLAALYESWSVPFSVIMVIPLGVVGAALAATLRGLENDIYFQVALLTTIGLSSKNAILIVEFAEAAYQRGASQFAAAVEGAKLRLRPILMTSLAFIFGTLPLAVSTGAGANSRISIGTGIVGGTITATLLAVILVPLFFVLIRRLFPKRKRVEEDDAGQDAPSLPPHSAEVTGA</sequence>
<dbReference type="Gene3D" id="1.20.1640.10">
    <property type="entry name" value="Multidrug efflux transporter AcrB transmembrane domain"/>
    <property type="match status" value="2"/>
</dbReference>
<dbReference type="PANTHER" id="PTHR32063:SF32">
    <property type="entry name" value="AMINOGLYCOSIDE EFFLUX PUMP-RELATED"/>
    <property type="match status" value="1"/>
</dbReference>
<name>A0A2S5KMU0_9PROT</name>
<dbReference type="PRINTS" id="PR00702">
    <property type="entry name" value="ACRIFLAVINRP"/>
</dbReference>
<dbReference type="SUPFAM" id="SSF82693">
    <property type="entry name" value="Multidrug efflux transporter AcrB pore domain, PN1, PN2, PC1 and PC2 subdomains"/>
    <property type="match status" value="4"/>
</dbReference>
<keyword evidence="5 9" id="KW-0997">Cell inner membrane</keyword>
<dbReference type="Gene3D" id="3.30.70.1320">
    <property type="entry name" value="Multidrug efflux transporter AcrB pore domain like"/>
    <property type="match status" value="1"/>
</dbReference>
<comment type="similarity">
    <text evidence="2 9">Belongs to the resistance-nodulation-cell division (RND) (TC 2.A.6) family.</text>
</comment>
<feature type="transmembrane region" description="Helical" evidence="9">
    <location>
        <begin position="971"/>
        <end position="993"/>
    </location>
</feature>
<dbReference type="NCBIfam" id="NF000282">
    <property type="entry name" value="RND_permease_1"/>
    <property type="match status" value="1"/>
</dbReference>
<comment type="caution">
    <text evidence="11">The sequence shown here is derived from an EMBL/GenBank/DDBJ whole genome shotgun (WGS) entry which is preliminary data.</text>
</comment>
<dbReference type="FunFam" id="1.20.1640.10:FF:000001">
    <property type="entry name" value="Efflux pump membrane transporter"/>
    <property type="match status" value="1"/>
</dbReference>
<feature type="transmembrane region" description="Helical" evidence="9">
    <location>
        <begin position="896"/>
        <end position="916"/>
    </location>
</feature>
<dbReference type="SUPFAM" id="SSF82714">
    <property type="entry name" value="Multidrug efflux transporter AcrB TolC docking domain, DN and DC subdomains"/>
    <property type="match status" value="2"/>
</dbReference>
<evidence type="ECO:0000256" key="2">
    <source>
        <dbReference type="ARBA" id="ARBA00010942"/>
    </source>
</evidence>
<evidence type="ECO:0000256" key="1">
    <source>
        <dbReference type="ARBA" id="ARBA00004429"/>
    </source>
</evidence>
<feature type="transmembrane region" description="Helical" evidence="9">
    <location>
        <begin position="341"/>
        <end position="360"/>
    </location>
</feature>
<keyword evidence="3 9" id="KW-0813">Transport</keyword>
<dbReference type="GO" id="GO:0009636">
    <property type="term" value="P:response to toxic substance"/>
    <property type="evidence" value="ECO:0007669"/>
    <property type="project" value="UniProtKB-ARBA"/>
</dbReference>
<keyword evidence="6 9" id="KW-0812">Transmembrane</keyword>
<dbReference type="FunFam" id="3.30.70.1430:FF:000002">
    <property type="entry name" value="Efflux pump membrane transporter"/>
    <property type="match status" value="1"/>
</dbReference>
<comment type="caution">
    <text evidence="9">Lacks conserved residue(s) required for the propagation of feature annotation.</text>
</comment>
<dbReference type="Pfam" id="PF00873">
    <property type="entry name" value="ACR_tran"/>
    <property type="match status" value="1"/>
</dbReference>
<evidence type="ECO:0000256" key="8">
    <source>
        <dbReference type="ARBA" id="ARBA00023136"/>
    </source>
</evidence>
<dbReference type="Proteomes" id="UP000238196">
    <property type="component" value="Unassembled WGS sequence"/>
</dbReference>
<dbReference type="InterPro" id="IPR027463">
    <property type="entry name" value="AcrB_DN_DC_subdom"/>
</dbReference>
<dbReference type="EMBL" id="PRLP01000058">
    <property type="protein sequence ID" value="PPC75973.1"/>
    <property type="molecule type" value="Genomic_DNA"/>
</dbReference>
<dbReference type="Gene3D" id="3.30.70.1430">
    <property type="entry name" value="Multidrug efflux transporter AcrB pore domain"/>
    <property type="match status" value="2"/>
</dbReference>
<evidence type="ECO:0000313" key="12">
    <source>
        <dbReference type="Proteomes" id="UP000238196"/>
    </source>
</evidence>
<evidence type="ECO:0000256" key="7">
    <source>
        <dbReference type="ARBA" id="ARBA00022989"/>
    </source>
</evidence>
<evidence type="ECO:0000256" key="3">
    <source>
        <dbReference type="ARBA" id="ARBA00022448"/>
    </source>
</evidence>
<evidence type="ECO:0000256" key="10">
    <source>
        <dbReference type="SAM" id="MobiDB-lite"/>
    </source>
</evidence>
<feature type="transmembrane region" description="Helical" evidence="9">
    <location>
        <begin position="12"/>
        <end position="34"/>
    </location>
</feature>
<dbReference type="NCBIfam" id="TIGR00915">
    <property type="entry name" value="2A0602"/>
    <property type="match status" value="1"/>
</dbReference>
<evidence type="ECO:0000313" key="11">
    <source>
        <dbReference type="EMBL" id="PPC75973.1"/>
    </source>
</evidence>
<dbReference type="SUPFAM" id="SSF82866">
    <property type="entry name" value="Multidrug efflux transporter AcrB transmembrane domain"/>
    <property type="match status" value="2"/>
</dbReference>
<evidence type="ECO:0000256" key="5">
    <source>
        <dbReference type="ARBA" id="ARBA00022519"/>
    </source>
</evidence>
<feature type="transmembrane region" description="Helical" evidence="9">
    <location>
        <begin position="439"/>
        <end position="459"/>
    </location>
</feature>
<reference evidence="11 12" key="1">
    <citation type="submission" date="2018-02" db="EMBL/GenBank/DDBJ databases">
        <title>novel marine gammaproteobacteria from coastal saline agro ecosystem.</title>
        <authorList>
            <person name="Krishnan R."/>
            <person name="Ramesh Kumar N."/>
        </authorList>
    </citation>
    <scope>NUCLEOTIDE SEQUENCE [LARGE SCALE GENOMIC DNA]</scope>
    <source>
        <strain evidence="11 12">228</strain>
    </source>
</reference>
<dbReference type="GO" id="GO:0005886">
    <property type="term" value="C:plasma membrane"/>
    <property type="evidence" value="ECO:0007669"/>
    <property type="project" value="UniProtKB-SubCell"/>
</dbReference>
<feature type="region of interest" description="Disordered" evidence="10">
    <location>
        <begin position="1036"/>
        <end position="1057"/>
    </location>
</feature>
<accession>A0A2S5KMU0</accession>
<dbReference type="OrthoDB" id="9807350at2"/>
<evidence type="ECO:0000256" key="6">
    <source>
        <dbReference type="ARBA" id="ARBA00022692"/>
    </source>
</evidence>
<feature type="transmembrane region" description="Helical" evidence="9">
    <location>
        <begin position="471"/>
        <end position="498"/>
    </location>
</feature>
<dbReference type="InterPro" id="IPR001036">
    <property type="entry name" value="Acrflvin-R"/>
</dbReference>
<keyword evidence="7 9" id="KW-1133">Transmembrane helix</keyword>
<comment type="subcellular location">
    <subcellularLocation>
        <location evidence="1 9">Cell inner membrane</location>
        <topology evidence="1 9">Multi-pass membrane protein</topology>
    </subcellularLocation>
</comment>
<dbReference type="GO" id="GO:0042910">
    <property type="term" value="F:xenobiotic transmembrane transporter activity"/>
    <property type="evidence" value="ECO:0007669"/>
    <property type="project" value="TreeGrafter"/>
</dbReference>
<feature type="transmembrane region" description="Helical" evidence="9">
    <location>
        <begin position="999"/>
        <end position="1025"/>
    </location>
</feature>
<organism evidence="11 12">
    <name type="scientific">Proteobacteria bacterium 228</name>
    <dbReference type="NCBI Taxonomy" id="2083153"/>
    <lineage>
        <taxon>Bacteria</taxon>
        <taxon>Pseudomonadati</taxon>
        <taxon>Pseudomonadota</taxon>
    </lineage>
</organism>
<dbReference type="GO" id="GO:0015562">
    <property type="term" value="F:efflux transmembrane transporter activity"/>
    <property type="evidence" value="ECO:0007669"/>
    <property type="project" value="InterPro"/>
</dbReference>